<dbReference type="AlphaFoldDB" id="A0A1S4KS48"/>
<organism evidence="1 2">
    <name type="scientific">Ixodes scapularis</name>
    <name type="common">Black-legged tick</name>
    <name type="synonym">Deer tick</name>
    <dbReference type="NCBI Taxonomy" id="6945"/>
    <lineage>
        <taxon>Eukaryota</taxon>
        <taxon>Metazoa</taxon>
        <taxon>Ecdysozoa</taxon>
        <taxon>Arthropoda</taxon>
        <taxon>Chelicerata</taxon>
        <taxon>Arachnida</taxon>
        <taxon>Acari</taxon>
        <taxon>Parasitiformes</taxon>
        <taxon>Ixodida</taxon>
        <taxon>Ixodoidea</taxon>
        <taxon>Ixodidae</taxon>
        <taxon>Ixodinae</taxon>
        <taxon>Ixodes</taxon>
    </lineage>
</organism>
<evidence type="ECO:0000313" key="1">
    <source>
        <dbReference type="EnsemblMetazoa" id="ISCW003561-PA"/>
    </source>
</evidence>
<reference evidence="2" key="1">
    <citation type="submission" date="2008-03" db="EMBL/GenBank/DDBJ databases">
        <title>Annotation of Ixodes scapularis.</title>
        <authorList>
            <consortium name="Ixodes scapularis Genome Project Consortium"/>
            <person name="Caler E."/>
            <person name="Hannick L.I."/>
            <person name="Bidwell S."/>
            <person name="Joardar V."/>
            <person name="Thiagarajan M."/>
            <person name="Amedeo P."/>
            <person name="Galinsky K.J."/>
            <person name="Schobel S."/>
            <person name="Inman J."/>
            <person name="Hostetler J."/>
            <person name="Miller J."/>
            <person name="Hammond M."/>
            <person name="Megy K."/>
            <person name="Lawson D."/>
            <person name="Kodira C."/>
            <person name="Sutton G."/>
            <person name="Meyer J."/>
            <person name="Hill C.A."/>
            <person name="Birren B."/>
            <person name="Nene V."/>
            <person name="Collins F."/>
            <person name="Alarcon-Chaidez F."/>
            <person name="Wikel S."/>
            <person name="Strausberg R."/>
        </authorList>
    </citation>
    <scope>NUCLEOTIDE SEQUENCE [LARGE SCALE GENOMIC DNA]</scope>
    <source>
        <strain evidence="2">Wikel</strain>
    </source>
</reference>
<sequence>STNKKLANFLLAYRTTPHCTTGEAPAKLLFGRDLPTRLTLLRPDLNGQMYWKTKQDIFQNRRLRSLMEEDPVSVRYYRRQSKWVPGTVMRRTGSLSYQVKVGEATWNGQIDQLVT</sequence>
<dbReference type="VEuPathDB" id="VectorBase:ISCW003561"/>
<dbReference type="EnsemblMetazoa" id="ISCW003561-RA">
    <property type="protein sequence ID" value="ISCW003561-PA"/>
    <property type="gene ID" value="ISCW003561"/>
</dbReference>
<dbReference type="EMBL" id="ABJB010272868">
    <property type="status" value="NOT_ANNOTATED_CDS"/>
    <property type="molecule type" value="Genomic_DNA"/>
</dbReference>
<dbReference type="PANTHER" id="PTHR37984">
    <property type="entry name" value="PROTEIN CBG26694"/>
    <property type="match status" value="1"/>
</dbReference>
<accession>A0A1S4KS48</accession>
<dbReference type="InterPro" id="IPR050951">
    <property type="entry name" value="Retrovirus_Pol_polyprotein"/>
</dbReference>
<keyword evidence="2" id="KW-1185">Reference proteome</keyword>
<dbReference type="GO" id="GO:0003676">
    <property type="term" value="F:nucleic acid binding"/>
    <property type="evidence" value="ECO:0007669"/>
    <property type="project" value="InterPro"/>
</dbReference>
<dbReference type="PANTHER" id="PTHR37984:SF5">
    <property type="entry name" value="PROTEIN NYNRIN-LIKE"/>
    <property type="match status" value="1"/>
</dbReference>
<proteinExistence type="predicted"/>
<evidence type="ECO:0008006" key="3">
    <source>
        <dbReference type="Google" id="ProtNLM"/>
    </source>
</evidence>
<name>A0A1S4KS48_IXOSC</name>
<protein>
    <recommendedName>
        <fullName evidence="3">Tick transposon</fullName>
    </recommendedName>
</protein>
<dbReference type="VEuPathDB" id="VectorBase:ISCI003561"/>
<dbReference type="InterPro" id="IPR036397">
    <property type="entry name" value="RNaseH_sf"/>
</dbReference>
<dbReference type="InParanoid" id="A0A1S4KS48"/>
<dbReference type="Proteomes" id="UP000001555">
    <property type="component" value="Unassembled WGS sequence"/>
</dbReference>
<evidence type="ECO:0000313" key="2">
    <source>
        <dbReference type="Proteomes" id="UP000001555"/>
    </source>
</evidence>
<reference evidence="1" key="2">
    <citation type="submission" date="2020-05" db="UniProtKB">
        <authorList>
            <consortium name="EnsemblMetazoa"/>
        </authorList>
    </citation>
    <scope>IDENTIFICATION</scope>
    <source>
        <strain evidence="1">wikel</strain>
    </source>
</reference>
<dbReference type="Gene3D" id="3.30.420.10">
    <property type="entry name" value="Ribonuclease H-like superfamily/Ribonuclease H"/>
    <property type="match status" value="1"/>
</dbReference>